<reference evidence="5" key="1">
    <citation type="submission" date="2017-01" db="EMBL/GenBank/DDBJ databases">
        <authorList>
            <person name="Varghese N."/>
            <person name="Submissions S."/>
        </authorList>
    </citation>
    <scope>NUCLEOTIDE SEQUENCE [LARGE SCALE GENOMIC DNA]</scope>
    <source>
        <strain evidence="5">DSM 16176</strain>
    </source>
</reference>
<dbReference type="NCBIfam" id="NF005559">
    <property type="entry name" value="PRK07231.1"/>
    <property type="match status" value="1"/>
</dbReference>
<protein>
    <submittedName>
        <fullName evidence="4">2-hydroxycyclohexanecarboxyl-CoA dehydrogenase</fullName>
    </submittedName>
</protein>
<keyword evidence="2" id="KW-0560">Oxidoreductase</keyword>
<keyword evidence="5" id="KW-1185">Reference proteome</keyword>
<dbReference type="GO" id="GO:0008206">
    <property type="term" value="P:bile acid metabolic process"/>
    <property type="evidence" value="ECO:0007669"/>
    <property type="project" value="UniProtKB-ARBA"/>
</dbReference>
<dbReference type="NCBIfam" id="NF009466">
    <property type="entry name" value="PRK12826.1-2"/>
    <property type="match status" value="1"/>
</dbReference>
<evidence type="ECO:0000313" key="4">
    <source>
        <dbReference type="EMBL" id="SIS99427.1"/>
    </source>
</evidence>
<dbReference type="Gene3D" id="3.40.50.720">
    <property type="entry name" value="NAD(P)-binding Rossmann-like Domain"/>
    <property type="match status" value="1"/>
</dbReference>
<evidence type="ECO:0000313" key="5">
    <source>
        <dbReference type="Proteomes" id="UP000186156"/>
    </source>
</evidence>
<dbReference type="PRINTS" id="PR00081">
    <property type="entry name" value="GDHRDH"/>
</dbReference>
<gene>
    <name evidence="4" type="ORF">SAMN05421799_10918</name>
</gene>
<dbReference type="Proteomes" id="UP000186156">
    <property type="component" value="Unassembled WGS sequence"/>
</dbReference>
<dbReference type="SMART" id="SM00822">
    <property type="entry name" value="PKS_KR"/>
    <property type="match status" value="1"/>
</dbReference>
<dbReference type="STRING" id="252246.SAMN05421799_10918"/>
<name>A0A1N7NMC2_9BACL</name>
<feature type="domain" description="Ketoreductase" evidence="3">
    <location>
        <begin position="8"/>
        <end position="190"/>
    </location>
</feature>
<comment type="similarity">
    <text evidence="1">Belongs to the short-chain dehydrogenases/reductases (SDR) family.</text>
</comment>
<dbReference type="PANTHER" id="PTHR42879:SF2">
    <property type="entry name" value="3-OXOACYL-[ACYL-CARRIER-PROTEIN] REDUCTASE FABG"/>
    <property type="match status" value="1"/>
</dbReference>
<dbReference type="PRINTS" id="PR00080">
    <property type="entry name" value="SDRFAMILY"/>
</dbReference>
<dbReference type="InterPro" id="IPR002347">
    <property type="entry name" value="SDR_fam"/>
</dbReference>
<evidence type="ECO:0000256" key="1">
    <source>
        <dbReference type="ARBA" id="ARBA00006484"/>
    </source>
</evidence>
<dbReference type="InterPro" id="IPR020904">
    <property type="entry name" value="Sc_DH/Rdtase_CS"/>
</dbReference>
<dbReference type="AlphaFoldDB" id="A0A1N7NMC2"/>
<dbReference type="SUPFAM" id="SSF51735">
    <property type="entry name" value="NAD(P)-binding Rossmann-fold domains"/>
    <property type="match status" value="1"/>
</dbReference>
<evidence type="ECO:0000256" key="2">
    <source>
        <dbReference type="ARBA" id="ARBA00023002"/>
    </source>
</evidence>
<dbReference type="InterPro" id="IPR036291">
    <property type="entry name" value="NAD(P)-bd_dom_sf"/>
</dbReference>
<organism evidence="4 5">
    <name type="scientific">Alicyclobacillus vulcanalis</name>
    <dbReference type="NCBI Taxonomy" id="252246"/>
    <lineage>
        <taxon>Bacteria</taxon>
        <taxon>Bacillati</taxon>
        <taxon>Bacillota</taxon>
        <taxon>Bacilli</taxon>
        <taxon>Bacillales</taxon>
        <taxon>Alicyclobacillaceae</taxon>
        <taxon>Alicyclobacillus</taxon>
    </lineage>
</organism>
<dbReference type="EMBL" id="FTOO01000009">
    <property type="protein sequence ID" value="SIS99427.1"/>
    <property type="molecule type" value="Genomic_DNA"/>
</dbReference>
<dbReference type="FunFam" id="3.40.50.720:FF:000084">
    <property type="entry name" value="Short-chain dehydrogenase reductase"/>
    <property type="match status" value="1"/>
</dbReference>
<proteinExistence type="inferred from homology"/>
<dbReference type="InterPro" id="IPR050259">
    <property type="entry name" value="SDR"/>
</dbReference>
<dbReference type="GO" id="GO:0016491">
    <property type="term" value="F:oxidoreductase activity"/>
    <property type="evidence" value="ECO:0007669"/>
    <property type="project" value="UniProtKB-KW"/>
</dbReference>
<dbReference type="PANTHER" id="PTHR42879">
    <property type="entry name" value="3-OXOACYL-(ACYL-CARRIER-PROTEIN) REDUCTASE"/>
    <property type="match status" value="1"/>
</dbReference>
<dbReference type="PROSITE" id="PS00061">
    <property type="entry name" value="ADH_SHORT"/>
    <property type="match status" value="1"/>
</dbReference>
<evidence type="ECO:0000259" key="3">
    <source>
        <dbReference type="SMART" id="SM00822"/>
    </source>
</evidence>
<sequence length="252" mass="26966">MSMRLRDQIAVVTGGASGIGKAICERFAAEGASVVVVDRDADGARETSDRLKAMGSASVPIRVDVTRRDEVQAMAAQAISEFGRIDILVNNAGWDRMELFLDSQEETWEKILSINLKSVLYTCHAILPHMVARSHGKVVNIGSDAARVGSTGEAVYAAAKGGVIAFSKTLAREMAKYRINVNVVCPGPARTPLFQEIAGQNEKLAMALERAIPFRRLAEPEEVASAVAFLASDDARFITGQTLSVSGGLTMV</sequence>
<dbReference type="InterPro" id="IPR057326">
    <property type="entry name" value="KR_dom"/>
</dbReference>
<dbReference type="Pfam" id="PF13561">
    <property type="entry name" value="adh_short_C2"/>
    <property type="match status" value="1"/>
</dbReference>
<accession>A0A1N7NMC2</accession>